<name>A0A0L8GLX7_OCTBM</name>
<proteinExistence type="predicted"/>
<protein>
    <submittedName>
        <fullName evidence="1">Uncharacterized protein</fullName>
    </submittedName>
</protein>
<dbReference type="EMBL" id="KQ421259">
    <property type="protein sequence ID" value="KOF77953.1"/>
    <property type="molecule type" value="Genomic_DNA"/>
</dbReference>
<sequence length="136" mass="15711">MSLWLNNVTLVQESVAVPGPEATAELTSTFCQDIGLLPYVSVCWMCNPKYRIDKGWQCGRSCRKEKGLRHNTFFANSNLDEILMFIYFWAYEEVSQRKCQQELGWNREAICNWKNFLRDICTEKLLLDCILLGGSG</sequence>
<evidence type="ECO:0000313" key="1">
    <source>
        <dbReference type="EMBL" id="KOF77953.1"/>
    </source>
</evidence>
<reference evidence="1" key="1">
    <citation type="submission" date="2015-07" db="EMBL/GenBank/DDBJ databases">
        <title>MeaNS - Measles Nucleotide Surveillance Program.</title>
        <authorList>
            <person name="Tran T."/>
            <person name="Druce J."/>
        </authorList>
    </citation>
    <scope>NUCLEOTIDE SEQUENCE</scope>
    <source>
        <strain evidence="1">UCB-OBI-ISO-001</strain>
        <tissue evidence="1">Gonad</tissue>
    </source>
</reference>
<gene>
    <name evidence="1" type="ORF">OCBIM_22031481mg</name>
</gene>
<organism evidence="1">
    <name type="scientific">Octopus bimaculoides</name>
    <name type="common">California two-spotted octopus</name>
    <dbReference type="NCBI Taxonomy" id="37653"/>
    <lineage>
        <taxon>Eukaryota</taxon>
        <taxon>Metazoa</taxon>
        <taxon>Spiralia</taxon>
        <taxon>Lophotrochozoa</taxon>
        <taxon>Mollusca</taxon>
        <taxon>Cephalopoda</taxon>
        <taxon>Coleoidea</taxon>
        <taxon>Octopodiformes</taxon>
        <taxon>Octopoda</taxon>
        <taxon>Incirrata</taxon>
        <taxon>Octopodidae</taxon>
        <taxon>Octopus</taxon>
    </lineage>
</organism>
<accession>A0A0L8GLX7</accession>
<dbReference type="AlphaFoldDB" id="A0A0L8GLX7"/>